<name>A0ABW4BG48_9LACO</name>
<evidence type="ECO:0000313" key="2">
    <source>
        <dbReference type="Proteomes" id="UP001597199"/>
    </source>
</evidence>
<accession>A0ABW4BG48</accession>
<evidence type="ECO:0000313" key="1">
    <source>
        <dbReference type="EMBL" id="MFD1399485.1"/>
    </source>
</evidence>
<organism evidence="1 2">
    <name type="scientific">Lacticaseibacillus suilingensis</name>
    <dbReference type="NCBI Taxonomy" id="2799577"/>
    <lineage>
        <taxon>Bacteria</taxon>
        <taxon>Bacillati</taxon>
        <taxon>Bacillota</taxon>
        <taxon>Bacilli</taxon>
        <taxon>Lactobacillales</taxon>
        <taxon>Lactobacillaceae</taxon>
        <taxon>Lacticaseibacillus</taxon>
    </lineage>
</organism>
<protein>
    <submittedName>
        <fullName evidence="1">Uncharacterized protein</fullName>
    </submittedName>
</protein>
<dbReference type="Proteomes" id="UP001597199">
    <property type="component" value="Unassembled WGS sequence"/>
</dbReference>
<dbReference type="EMBL" id="JBHTOA010000033">
    <property type="protein sequence ID" value="MFD1399485.1"/>
    <property type="molecule type" value="Genomic_DNA"/>
</dbReference>
<dbReference type="RefSeq" id="WP_125581523.1">
    <property type="nucleotide sequence ID" value="NZ_BOLV01000019.1"/>
</dbReference>
<comment type="caution">
    <text evidence="1">The sequence shown here is derived from an EMBL/GenBank/DDBJ whole genome shotgun (WGS) entry which is preliminary data.</text>
</comment>
<sequence length="163" mass="18290">MDDQTLLELAALTLQGRADHGQAYLAEQLRIPVAQVYAGDAALTTHQREKLRYLFTDYEWMLAQKMTLSEDGGRPAWRFQAAKATIATAWLQAPEVETELKKTTLASGQTEAHLQIRLDYGSHGLADILDFVVPNPELKQLQTKQLTLLEFAQKQLPAPQTED</sequence>
<gene>
    <name evidence="1" type="ORF">ACFQ41_09210</name>
</gene>
<proteinExistence type="predicted"/>
<keyword evidence="2" id="KW-1185">Reference proteome</keyword>
<reference evidence="2" key="1">
    <citation type="journal article" date="2019" name="Int. J. Syst. Evol. Microbiol.">
        <title>The Global Catalogue of Microorganisms (GCM) 10K type strain sequencing project: providing services to taxonomists for standard genome sequencing and annotation.</title>
        <authorList>
            <consortium name="The Broad Institute Genomics Platform"/>
            <consortium name="The Broad Institute Genome Sequencing Center for Infectious Disease"/>
            <person name="Wu L."/>
            <person name="Ma J."/>
        </authorList>
    </citation>
    <scope>NUCLEOTIDE SEQUENCE [LARGE SCALE GENOMIC DNA]</scope>
    <source>
        <strain evidence="2">CCM 9110</strain>
    </source>
</reference>